<dbReference type="AlphaFoldDB" id="A0A1B6L6D6"/>
<dbReference type="Pfam" id="PF00240">
    <property type="entry name" value="ubiquitin"/>
    <property type="match status" value="1"/>
</dbReference>
<organism evidence="4">
    <name type="scientific">Graphocephala atropunctata</name>
    <dbReference type="NCBI Taxonomy" id="36148"/>
    <lineage>
        <taxon>Eukaryota</taxon>
        <taxon>Metazoa</taxon>
        <taxon>Ecdysozoa</taxon>
        <taxon>Arthropoda</taxon>
        <taxon>Hexapoda</taxon>
        <taxon>Insecta</taxon>
        <taxon>Pterygota</taxon>
        <taxon>Neoptera</taxon>
        <taxon>Paraneoptera</taxon>
        <taxon>Hemiptera</taxon>
        <taxon>Auchenorrhyncha</taxon>
        <taxon>Membracoidea</taxon>
        <taxon>Cicadellidae</taxon>
        <taxon>Cicadellinae</taxon>
        <taxon>Cicadellini</taxon>
        <taxon>Graphocephala</taxon>
    </lineage>
</organism>
<feature type="compositionally biased region" description="Acidic residues" evidence="1">
    <location>
        <begin position="85"/>
        <end position="103"/>
    </location>
</feature>
<name>A0A1B6L6D6_9HEMI</name>
<dbReference type="Gene3D" id="3.10.20.90">
    <property type="entry name" value="Phosphatidylinositol 3-kinase Catalytic Subunit, Chain A, domain 1"/>
    <property type="match status" value="1"/>
</dbReference>
<dbReference type="PROSITE" id="PS50053">
    <property type="entry name" value="UBIQUITIN_2"/>
    <property type="match status" value="1"/>
</dbReference>
<dbReference type="SMART" id="SM00213">
    <property type="entry name" value="UBQ"/>
    <property type="match status" value="1"/>
</dbReference>
<dbReference type="InterPro" id="IPR029071">
    <property type="entry name" value="Ubiquitin-like_domsf"/>
</dbReference>
<dbReference type="EMBL" id="GEBQ01020694">
    <property type="protein sequence ID" value="JAT19283.1"/>
    <property type="molecule type" value="Transcribed_RNA"/>
</dbReference>
<evidence type="ECO:0000313" key="4">
    <source>
        <dbReference type="EMBL" id="JAT19283.1"/>
    </source>
</evidence>
<reference evidence="4" key="1">
    <citation type="submission" date="2015-11" db="EMBL/GenBank/DDBJ databases">
        <title>De novo transcriptome assembly of four potential Pierce s Disease insect vectors from Arizona vineyards.</title>
        <authorList>
            <person name="Tassone E.E."/>
        </authorList>
    </citation>
    <scope>NUCLEOTIDE SEQUENCE</scope>
</reference>
<dbReference type="PANTHER" id="PTHR14557">
    <property type="entry name" value="PROTEIN C7ORF21"/>
    <property type="match status" value="1"/>
</dbReference>
<gene>
    <name evidence="4" type="ORF">g.11647</name>
</gene>
<dbReference type="PANTHER" id="PTHR14557:SF5">
    <property type="entry name" value="UBIQUITIN-LIKE DOMAIN-CONTAINING PROTEIN"/>
    <property type="match status" value="1"/>
</dbReference>
<evidence type="ECO:0000256" key="1">
    <source>
        <dbReference type="SAM" id="MobiDB-lite"/>
    </source>
</evidence>
<feature type="region of interest" description="Disordered" evidence="1">
    <location>
        <begin position="67"/>
        <end position="145"/>
    </location>
</feature>
<feature type="domain" description="Ubiquitin-like" evidence="3">
    <location>
        <begin position="181"/>
        <end position="249"/>
    </location>
</feature>
<dbReference type="GO" id="GO:0036503">
    <property type="term" value="P:ERAD pathway"/>
    <property type="evidence" value="ECO:0007669"/>
    <property type="project" value="InterPro"/>
</dbReference>
<feature type="transmembrane region" description="Helical" evidence="2">
    <location>
        <begin position="304"/>
        <end position="329"/>
    </location>
</feature>
<accession>A0A1B6L6D6</accession>
<dbReference type="InterPro" id="IPR000626">
    <property type="entry name" value="Ubiquitin-like_dom"/>
</dbReference>
<keyword evidence="2" id="KW-0812">Transmembrane</keyword>
<evidence type="ECO:0000256" key="2">
    <source>
        <dbReference type="SAM" id="Phobius"/>
    </source>
</evidence>
<keyword evidence="2" id="KW-0472">Membrane</keyword>
<sequence>MSVIEGIGDEVVQFFSIVVVVVLAVAAWWSTSIRESHHNIRTVLILERRSRSRTVFVEGGESIQSAAAVQDTDNTIDTGQQDSSDGAETEILTDDSQEKDDSESSTTCVSEGAAATPSTEAPQLPPEEGSTTTDPQSDSSSSEQNLRKRIAPFLKAKAATLLSEPTRDSVSEHTVREGDQIRIRLKYLNDDQKLVEGRLQEQLGEFKRRHFSIELSADKLVRLIFNGQVLGSDQQTLQACGLYDNCVVHCLVHSQRVPTRPPTAPNTPANPVQPPDWNLSTLLYTCLSLVLCLVWYCRYQYAQLFTLTTTAALIGLTGIFTVSVFSLYLPDQDGIPH</sequence>
<feature type="compositionally biased region" description="Low complexity" evidence="1">
    <location>
        <begin position="130"/>
        <end position="142"/>
    </location>
</feature>
<feature type="transmembrane region" description="Helical" evidence="2">
    <location>
        <begin position="12"/>
        <end position="31"/>
    </location>
</feature>
<proteinExistence type="predicted"/>
<protein>
    <recommendedName>
        <fullName evidence="3">Ubiquitin-like domain-containing protein</fullName>
    </recommendedName>
</protein>
<dbReference type="InterPro" id="IPR040352">
    <property type="entry name" value="TMUB1/2"/>
</dbReference>
<dbReference type="CDD" id="cd17057">
    <property type="entry name" value="Ubl_TMUB1_like"/>
    <property type="match status" value="1"/>
</dbReference>
<feature type="compositionally biased region" description="Polar residues" evidence="1">
    <location>
        <begin position="67"/>
        <end position="84"/>
    </location>
</feature>
<dbReference type="SUPFAM" id="SSF54236">
    <property type="entry name" value="Ubiquitin-like"/>
    <property type="match status" value="1"/>
</dbReference>
<keyword evidence="2" id="KW-1133">Transmembrane helix</keyword>
<evidence type="ECO:0000259" key="3">
    <source>
        <dbReference type="PROSITE" id="PS50053"/>
    </source>
</evidence>